<dbReference type="Pfam" id="PF17772">
    <property type="entry name" value="zf-MYST"/>
    <property type="match status" value="1"/>
</dbReference>
<dbReference type="PANTHER" id="PTHR10615:SF219">
    <property type="entry name" value="HISTONE ACETYLTRANSFERASE KAT5"/>
    <property type="match status" value="1"/>
</dbReference>
<dbReference type="Proteomes" id="UP000268093">
    <property type="component" value="Unassembled WGS sequence"/>
</dbReference>
<dbReference type="Gene3D" id="3.30.60.60">
    <property type="entry name" value="N-acetyl transferase-like"/>
    <property type="match status" value="1"/>
</dbReference>
<feature type="active site" description="Proton donor/acceptor" evidence="20">
    <location>
        <position position="409"/>
    </location>
</feature>
<dbReference type="InterPro" id="IPR050603">
    <property type="entry name" value="MYST_HAT"/>
</dbReference>
<evidence type="ECO:0000256" key="6">
    <source>
        <dbReference type="ARBA" id="ARBA00022763"/>
    </source>
</evidence>
<comment type="catalytic activity">
    <reaction evidence="16">
        <text>2-hydroxyisobutanoyl-CoA + L-lysyl-[protein] = N(6)-(2-hydroxyisobutanoyl)-L-lysyl-[protein] + CoA + H(+)</text>
        <dbReference type="Rhea" id="RHEA:24180"/>
        <dbReference type="Rhea" id="RHEA-COMP:9752"/>
        <dbReference type="Rhea" id="RHEA-COMP:15921"/>
        <dbReference type="ChEBI" id="CHEBI:15378"/>
        <dbReference type="ChEBI" id="CHEBI:29969"/>
        <dbReference type="ChEBI" id="CHEBI:57287"/>
        <dbReference type="ChEBI" id="CHEBI:131780"/>
        <dbReference type="ChEBI" id="CHEBI:144968"/>
    </reaction>
    <physiologicalReaction direction="left-to-right" evidence="16">
        <dbReference type="Rhea" id="RHEA:24181"/>
    </physiologicalReaction>
</comment>
<dbReference type="Gene3D" id="2.30.30.140">
    <property type="match status" value="1"/>
</dbReference>
<protein>
    <recommendedName>
        <fullName evidence="3">histone acetyltransferase</fullName>
        <ecNumber evidence="3">2.3.1.48</ecNumber>
    </recommendedName>
</protein>
<feature type="compositionally biased region" description="Pro residues" evidence="21">
    <location>
        <begin position="157"/>
        <end position="168"/>
    </location>
</feature>
<dbReference type="GO" id="GO:0005634">
    <property type="term" value="C:nucleus"/>
    <property type="evidence" value="ECO:0007669"/>
    <property type="project" value="UniProtKB-SubCell"/>
</dbReference>
<reference evidence="23 24" key="1">
    <citation type="journal article" date="2018" name="New Phytol.">
        <title>Phylogenomics of Endogonaceae and evolution of mycorrhizas within Mucoromycota.</title>
        <authorList>
            <person name="Chang Y."/>
            <person name="Desiro A."/>
            <person name="Na H."/>
            <person name="Sandor L."/>
            <person name="Lipzen A."/>
            <person name="Clum A."/>
            <person name="Barry K."/>
            <person name="Grigoriev I.V."/>
            <person name="Martin F.M."/>
            <person name="Stajich J.E."/>
            <person name="Smith M.E."/>
            <person name="Bonito G."/>
            <person name="Spatafora J.W."/>
        </authorList>
    </citation>
    <scope>NUCLEOTIDE SEQUENCE [LARGE SCALE GENOMIC DNA]</scope>
    <source>
        <strain evidence="23 24">GMNB39</strain>
    </source>
</reference>
<feature type="region of interest" description="Disordered" evidence="21">
    <location>
        <begin position="90"/>
        <end position="203"/>
    </location>
</feature>
<dbReference type="InterPro" id="IPR002717">
    <property type="entry name" value="HAT_MYST-type"/>
</dbReference>
<evidence type="ECO:0000256" key="21">
    <source>
        <dbReference type="SAM" id="MobiDB-lite"/>
    </source>
</evidence>
<keyword evidence="7" id="KW-0863">Zinc-finger</keyword>
<dbReference type="FunFam" id="3.40.630.30:FF:000002">
    <property type="entry name" value="Histone acetyltransferase"/>
    <property type="match status" value="1"/>
</dbReference>
<feature type="compositionally biased region" description="Basic residues" evidence="21">
    <location>
        <begin position="123"/>
        <end position="133"/>
    </location>
</feature>
<keyword evidence="12" id="KW-0234">DNA repair</keyword>
<dbReference type="SMART" id="SM00298">
    <property type="entry name" value="CHROMO"/>
    <property type="match status" value="1"/>
</dbReference>
<evidence type="ECO:0000256" key="5">
    <source>
        <dbReference type="ARBA" id="ARBA00022723"/>
    </source>
</evidence>
<evidence type="ECO:0000256" key="18">
    <source>
        <dbReference type="ARBA" id="ARBA00047787"/>
    </source>
</evidence>
<dbReference type="InterPro" id="IPR025995">
    <property type="entry name" value="Tudor-knot"/>
</dbReference>
<feature type="compositionally biased region" description="Basic residues" evidence="21">
    <location>
        <begin position="505"/>
        <end position="514"/>
    </location>
</feature>
<keyword evidence="5" id="KW-0479">Metal-binding</keyword>
<evidence type="ECO:0000256" key="14">
    <source>
        <dbReference type="ARBA" id="ARBA00023315"/>
    </source>
</evidence>
<dbReference type="GO" id="GO:0035267">
    <property type="term" value="C:NuA4 histone acetyltransferase complex"/>
    <property type="evidence" value="ECO:0007669"/>
    <property type="project" value="TreeGrafter"/>
</dbReference>
<dbReference type="PANTHER" id="PTHR10615">
    <property type="entry name" value="HISTONE ACETYLTRANSFERASE"/>
    <property type="match status" value="1"/>
</dbReference>
<dbReference type="InterPro" id="IPR036388">
    <property type="entry name" value="WH-like_DNA-bd_sf"/>
</dbReference>
<keyword evidence="6" id="KW-0227">DNA damage</keyword>
<dbReference type="InterPro" id="IPR016197">
    <property type="entry name" value="Chromo-like_dom_sf"/>
</dbReference>
<evidence type="ECO:0000256" key="4">
    <source>
        <dbReference type="ARBA" id="ARBA00022679"/>
    </source>
</evidence>
<comment type="function">
    <text evidence="15">Catalytic component of the NuA4 histone acetyltransferase (HAT) complex which is involved in epigenetic transcriptional activation of selected genes principally by acetylation of nucleosomal histones H4, H3, H2B, H2A and H2A variant H2A.Z. Acetylates histone H4 to form H4K5ac, H4K8ac, H4K12ac and H4K16ac, histone H3 to form H3K14ac, and histone H2A to form H2AK4ac and H2AK7ac. The NuA4 complex is involved in the DNA damage response and is required for chromosome segregation. The NuA4 complex plays a direct role in repair of DNA double-strand breaks (DSBs) through homologous recombination. Recruitment to promoters depends on H3K4me. Also acetylates non-histone proteins. In addition to protein acetyltransferase, can use different acyl-CoA substrates, such as 2-hydroxyisobutanoyl-CoA (2-hydroxyisobutyryl-CoA) or (2E)-butenoyl-CoA (crotonyl-CoA), and is able to mediate protein 2-hydroxyisobutyrylation and crotonylation, respectively.</text>
</comment>
<dbReference type="InterPro" id="IPR016181">
    <property type="entry name" value="Acyl_CoA_acyltransferase"/>
</dbReference>
<dbReference type="OrthoDB" id="787137at2759"/>
<dbReference type="InterPro" id="IPR040706">
    <property type="entry name" value="Zf-MYST"/>
</dbReference>
<feature type="domain" description="MYST-type HAT" evidence="22">
    <location>
        <begin position="231"/>
        <end position="499"/>
    </location>
</feature>
<dbReference type="CDD" id="cd04301">
    <property type="entry name" value="NAT_SF"/>
    <property type="match status" value="1"/>
</dbReference>
<dbReference type="GO" id="GO:0006281">
    <property type="term" value="P:DNA repair"/>
    <property type="evidence" value="ECO:0007669"/>
    <property type="project" value="UniProtKB-KW"/>
</dbReference>
<feature type="region of interest" description="Disordered" evidence="21">
    <location>
        <begin position="474"/>
        <end position="493"/>
    </location>
</feature>
<evidence type="ECO:0000256" key="9">
    <source>
        <dbReference type="ARBA" id="ARBA00022990"/>
    </source>
</evidence>
<comment type="catalytic activity">
    <reaction evidence="17">
        <text>(2E)-butenoyl-CoA + L-lysyl-[protein] = N(6)-(2E)-butenoyl-L-lysyl-[protein] + CoA + H(+)</text>
        <dbReference type="Rhea" id="RHEA:53908"/>
        <dbReference type="Rhea" id="RHEA-COMP:9752"/>
        <dbReference type="Rhea" id="RHEA-COMP:13707"/>
        <dbReference type="ChEBI" id="CHEBI:15378"/>
        <dbReference type="ChEBI" id="CHEBI:29969"/>
        <dbReference type="ChEBI" id="CHEBI:57287"/>
        <dbReference type="ChEBI" id="CHEBI:57332"/>
        <dbReference type="ChEBI" id="CHEBI:137954"/>
    </reaction>
    <physiologicalReaction direction="left-to-right" evidence="17">
        <dbReference type="Rhea" id="RHEA:53909"/>
    </physiologicalReaction>
</comment>
<dbReference type="SUPFAM" id="SSF54160">
    <property type="entry name" value="Chromo domain-like"/>
    <property type="match status" value="1"/>
</dbReference>
<evidence type="ECO:0000256" key="15">
    <source>
        <dbReference type="ARBA" id="ARBA00045805"/>
    </source>
</evidence>
<evidence type="ECO:0000256" key="16">
    <source>
        <dbReference type="ARBA" id="ARBA00047557"/>
    </source>
</evidence>
<evidence type="ECO:0000256" key="3">
    <source>
        <dbReference type="ARBA" id="ARBA00013184"/>
    </source>
</evidence>
<keyword evidence="4 23" id="KW-0808">Transferase</keyword>
<evidence type="ECO:0000256" key="1">
    <source>
        <dbReference type="ARBA" id="ARBA00004123"/>
    </source>
</evidence>
<dbReference type="Gene3D" id="3.40.630.30">
    <property type="match status" value="1"/>
</dbReference>
<comment type="subcellular location">
    <subcellularLocation>
        <location evidence="1">Nucleus</location>
    </subcellularLocation>
</comment>
<evidence type="ECO:0000256" key="10">
    <source>
        <dbReference type="ARBA" id="ARBA00023015"/>
    </source>
</evidence>
<dbReference type="GO" id="GO:0106226">
    <property type="term" value="F:peptide 2-hydroxyisobutyryltransferase activity"/>
    <property type="evidence" value="ECO:0007669"/>
    <property type="project" value="RHEA"/>
</dbReference>
<dbReference type="EC" id="2.3.1.48" evidence="3"/>
<organism evidence="23 24">
    <name type="scientific">Jimgerdemannia flammicorona</name>
    <dbReference type="NCBI Taxonomy" id="994334"/>
    <lineage>
        <taxon>Eukaryota</taxon>
        <taxon>Fungi</taxon>
        <taxon>Fungi incertae sedis</taxon>
        <taxon>Mucoromycota</taxon>
        <taxon>Mucoromycotina</taxon>
        <taxon>Endogonomycetes</taxon>
        <taxon>Endogonales</taxon>
        <taxon>Endogonaceae</taxon>
        <taxon>Jimgerdemannia</taxon>
    </lineage>
</organism>
<evidence type="ECO:0000256" key="11">
    <source>
        <dbReference type="ARBA" id="ARBA00023163"/>
    </source>
</evidence>
<evidence type="ECO:0000256" key="8">
    <source>
        <dbReference type="ARBA" id="ARBA00022833"/>
    </source>
</evidence>
<evidence type="ECO:0000256" key="17">
    <source>
        <dbReference type="ARBA" id="ARBA00047752"/>
    </source>
</evidence>
<dbReference type="Pfam" id="PF01853">
    <property type="entry name" value="MOZ_SAS"/>
    <property type="match status" value="1"/>
</dbReference>
<evidence type="ECO:0000313" key="24">
    <source>
        <dbReference type="Proteomes" id="UP000268093"/>
    </source>
</evidence>
<evidence type="ECO:0000256" key="13">
    <source>
        <dbReference type="ARBA" id="ARBA00023242"/>
    </source>
</evidence>
<keyword evidence="10" id="KW-0805">Transcription regulation</keyword>
<dbReference type="SUPFAM" id="SSF55729">
    <property type="entry name" value="Acyl-CoA N-acyltransferases (Nat)"/>
    <property type="match status" value="1"/>
</dbReference>
<dbReference type="GO" id="GO:0008270">
    <property type="term" value="F:zinc ion binding"/>
    <property type="evidence" value="ECO:0007669"/>
    <property type="project" value="UniProtKB-KW"/>
</dbReference>
<evidence type="ECO:0000256" key="19">
    <source>
        <dbReference type="ARBA" id="ARBA00048940"/>
    </source>
</evidence>
<gene>
    <name evidence="23" type="ORF">BC936DRAFT_149833</name>
</gene>
<proteinExistence type="inferred from homology"/>
<dbReference type="GO" id="GO:0006355">
    <property type="term" value="P:regulation of DNA-templated transcription"/>
    <property type="evidence" value="ECO:0007669"/>
    <property type="project" value="InterPro"/>
</dbReference>
<dbReference type="InterPro" id="IPR000953">
    <property type="entry name" value="Chromo/chromo_shadow_dom"/>
</dbReference>
<feature type="compositionally biased region" description="Basic and acidic residues" evidence="21">
    <location>
        <begin position="474"/>
        <end position="483"/>
    </location>
</feature>
<comment type="catalytic activity">
    <reaction evidence="18">
        <text>L-lysyl-[protein] + acetyl-CoA = N(6)-acetyl-L-lysyl-[protein] + CoA + H(+)</text>
        <dbReference type="Rhea" id="RHEA:45948"/>
        <dbReference type="Rhea" id="RHEA-COMP:9752"/>
        <dbReference type="Rhea" id="RHEA-COMP:10731"/>
        <dbReference type="ChEBI" id="CHEBI:15378"/>
        <dbReference type="ChEBI" id="CHEBI:29969"/>
        <dbReference type="ChEBI" id="CHEBI:57287"/>
        <dbReference type="ChEBI" id="CHEBI:57288"/>
        <dbReference type="ChEBI" id="CHEBI:61930"/>
    </reaction>
    <physiologicalReaction direction="left-to-right" evidence="18">
        <dbReference type="Rhea" id="RHEA:45949"/>
    </physiologicalReaction>
</comment>
<keyword evidence="14" id="KW-0012">Acyltransferase</keyword>
<comment type="catalytic activity">
    <reaction evidence="19">
        <text>L-lysyl-[histone] + acetyl-CoA = N(6)-acetyl-L-lysyl-[histone] + CoA + H(+)</text>
        <dbReference type="Rhea" id="RHEA:21992"/>
        <dbReference type="Rhea" id="RHEA-COMP:9845"/>
        <dbReference type="Rhea" id="RHEA-COMP:11338"/>
        <dbReference type="ChEBI" id="CHEBI:15378"/>
        <dbReference type="ChEBI" id="CHEBI:29969"/>
        <dbReference type="ChEBI" id="CHEBI:57287"/>
        <dbReference type="ChEBI" id="CHEBI:57288"/>
        <dbReference type="ChEBI" id="CHEBI:61930"/>
        <dbReference type="EC" id="2.3.1.48"/>
    </reaction>
    <physiologicalReaction direction="left-to-right" evidence="19">
        <dbReference type="Rhea" id="RHEA:21993"/>
    </physiologicalReaction>
</comment>
<evidence type="ECO:0000256" key="12">
    <source>
        <dbReference type="ARBA" id="ARBA00023204"/>
    </source>
</evidence>
<evidence type="ECO:0000256" key="2">
    <source>
        <dbReference type="ARBA" id="ARBA00010107"/>
    </source>
</evidence>
<evidence type="ECO:0000256" key="20">
    <source>
        <dbReference type="PIRSR" id="PIRSR602717-51"/>
    </source>
</evidence>
<dbReference type="PROSITE" id="PS51726">
    <property type="entry name" value="MYST_HAT"/>
    <property type="match status" value="1"/>
</dbReference>
<sequence length="589" mass="67947">MLGLARHLPATKMIDKATKRSSRKTPEIASDVASIVVGSFHMVKWKDELYKAEIIERRQDENDDEPQFYVHYCGYDRRLDEWVPEKRISPAPVTNDAPMVEPAVLTPPTSTVSAEENKELDKRRSRRIAKRKRSDLESEDMVILVNDSPFRPASQPAIPPPPSPSPPEPQRRPLTRRRTSSSTPALAQQSTSAPTFPVTTSSTHQLPLPATAAQITLTPIDILEKEREQATKVRNINSIIFGKYEIATWYYSPYPDEYGDAVDKLWICEFCMKYMKEEAGLRMHRIYCKNKKLPGRVIYTKDAIKIYEIDGKQHKLYCQNLCLLAKLFLDHKTLYYDVEGFLFYVLTEEDERERFVDHVVGYFSKISYDSYNLACILILPPHQRKGYGRLLIEFSYELSKKEHAIGSPEKPLSDLGLLGYQSYWASVLLGILRSTREGAISIRELSRATSIREEDVISTLSRLGLLKYWSKVTDTRDKEKERQEDDDVVEEEDGEQYHPYHYHHPRQAHQHPQHLHQDQQPIAMQSPPHNHPRPRQPVCVTMVMVEEAITEKKIRLERMIDPEKIIWAAPTAGILAPTKLAYSPDNRTR</sequence>
<keyword evidence="8" id="KW-0862">Zinc</keyword>
<dbReference type="GO" id="GO:0140064">
    <property type="term" value="F:peptide crotonyltransferase activity"/>
    <property type="evidence" value="ECO:0007669"/>
    <property type="project" value="RHEA"/>
</dbReference>
<feature type="region of interest" description="Disordered" evidence="21">
    <location>
        <begin position="505"/>
        <end position="536"/>
    </location>
</feature>
<keyword evidence="9" id="KW-0007">Acetylation</keyword>
<accession>A0A433DN56</accession>
<dbReference type="FunFam" id="1.10.10.10:FF:000022">
    <property type="entry name" value="Histone acetyltransferase"/>
    <property type="match status" value="1"/>
</dbReference>
<dbReference type="GO" id="GO:0046972">
    <property type="term" value="F:histone H4K16 acetyltransferase activity"/>
    <property type="evidence" value="ECO:0007669"/>
    <property type="project" value="TreeGrafter"/>
</dbReference>
<keyword evidence="11" id="KW-0804">Transcription</keyword>
<dbReference type="FunFam" id="3.30.60.60:FF:000001">
    <property type="entry name" value="Histone acetyltransferase"/>
    <property type="match status" value="1"/>
</dbReference>
<comment type="caution">
    <text evidence="23">The sequence shown here is derived from an EMBL/GenBank/DDBJ whole genome shotgun (WGS) entry which is preliminary data.</text>
</comment>
<dbReference type="AlphaFoldDB" id="A0A433DN56"/>
<keyword evidence="13" id="KW-0539">Nucleus</keyword>
<evidence type="ECO:0000313" key="23">
    <source>
        <dbReference type="EMBL" id="RUP52265.1"/>
    </source>
</evidence>
<keyword evidence="24" id="KW-1185">Reference proteome</keyword>
<feature type="compositionally biased region" description="Polar residues" evidence="21">
    <location>
        <begin position="185"/>
        <end position="203"/>
    </location>
</feature>
<name>A0A433DN56_9FUNG</name>
<comment type="similarity">
    <text evidence="2">Belongs to the MYST (SAS/MOZ) family.</text>
</comment>
<evidence type="ECO:0000256" key="7">
    <source>
        <dbReference type="ARBA" id="ARBA00022771"/>
    </source>
</evidence>
<dbReference type="EMBL" id="RBNI01000094">
    <property type="protein sequence ID" value="RUP52265.1"/>
    <property type="molecule type" value="Genomic_DNA"/>
</dbReference>
<dbReference type="Gene3D" id="1.10.10.10">
    <property type="entry name" value="Winged helix-like DNA-binding domain superfamily/Winged helix DNA-binding domain"/>
    <property type="match status" value="1"/>
</dbReference>
<feature type="compositionally biased region" description="Acidic residues" evidence="21">
    <location>
        <begin position="484"/>
        <end position="493"/>
    </location>
</feature>
<evidence type="ECO:0000259" key="22">
    <source>
        <dbReference type="PROSITE" id="PS51726"/>
    </source>
</evidence>
<dbReference type="Pfam" id="PF11717">
    <property type="entry name" value="Tudor-knot"/>
    <property type="match status" value="1"/>
</dbReference>